<dbReference type="RefSeq" id="WP_372481523.1">
    <property type="nucleotide sequence ID" value="NZ_JAINUL010000001.1"/>
</dbReference>
<feature type="compositionally biased region" description="Basic and acidic residues" evidence="1">
    <location>
        <begin position="62"/>
        <end position="75"/>
    </location>
</feature>
<keyword evidence="4" id="KW-1185">Reference proteome</keyword>
<dbReference type="EMBL" id="JAINUL010000001">
    <property type="protein sequence ID" value="MCC0100727.1"/>
    <property type="molecule type" value="Genomic_DNA"/>
</dbReference>
<accession>A0ABS8EI67</accession>
<sequence>MADARLEAQIRAVHLESDGTYGVPRITAELRKKANGSITSGSPAWSGVSIWRESGSAAGTAPHDRGSGSGKDSDLLGRGAEANTKYVGDITELLRVGHRSGDGPRSATNEAPELLIEMSDVSITLLGGLVGHPSCRTRPAACARGVGHHAGCHP</sequence>
<feature type="domain" description="HTH-like" evidence="2">
    <location>
        <begin position="3"/>
        <end position="34"/>
    </location>
</feature>
<evidence type="ECO:0000256" key="1">
    <source>
        <dbReference type="SAM" id="MobiDB-lite"/>
    </source>
</evidence>
<protein>
    <submittedName>
        <fullName evidence="3">Transposase</fullName>
    </submittedName>
</protein>
<evidence type="ECO:0000313" key="4">
    <source>
        <dbReference type="Proteomes" id="UP001520654"/>
    </source>
</evidence>
<evidence type="ECO:0000259" key="2">
    <source>
        <dbReference type="Pfam" id="PF13276"/>
    </source>
</evidence>
<comment type="caution">
    <text evidence="3">The sequence shown here is derived from an EMBL/GenBank/DDBJ whole genome shotgun (WGS) entry which is preliminary data.</text>
</comment>
<dbReference type="Pfam" id="PF13276">
    <property type="entry name" value="HTH_21"/>
    <property type="match status" value="1"/>
</dbReference>
<reference evidence="3 4" key="1">
    <citation type="submission" date="2021-08" db="EMBL/GenBank/DDBJ databases">
        <title>Genomic Architecture of Streptomyces flavotricini NGL1 and Streptomyces erythrochromogenes HMS4 With Differential Plant Beneficial attributes and laccase production capabilities.</title>
        <authorList>
            <person name="Salwan R."/>
            <person name="Kaur R."/>
            <person name="Sharma V."/>
        </authorList>
    </citation>
    <scope>NUCLEOTIDE SEQUENCE [LARGE SCALE GENOMIC DNA]</scope>
    <source>
        <strain evidence="3 4">NGL1</strain>
    </source>
</reference>
<evidence type="ECO:0000313" key="3">
    <source>
        <dbReference type="EMBL" id="MCC0100727.1"/>
    </source>
</evidence>
<dbReference type="InterPro" id="IPR025948">
    <property type="entry name" value="HTH-like_dom"/>
</dbReference>
<gene>
    <name evidence="3" type="ORF">K7B10_39435</name>
</gene>
<dbReference type="Proteomes" id="UP001520654">
    <property type="component" value="Unassembled WGS sequence"/>
</dbReference>
<feature type="region of interest" description="Disordered" evidence="1">
    <location>
        <begin position="53"/>
        <end position="80"/>
    </location>
</feature>
<name>A0ABS8EI67_9ACTN</name>
<proteinExistence type="predicted"/>
<organism evidence="3 4">
    <name type="scientific">Streptomyces flavotricini</name>
    <dbReference type="NCBI Taxonomy" id="66888"/>
    <lineage>
        <taxon>Bacteria</taxon>
        <taxon>Bacillati</taxon>
        <taxon>Actinomycetota</taxon>
        <taxon>Actinomycetes</taxon>
        <taxon>Kitasatosporales</taxon>
        <taxon>Streptomycetaceae</taxon>
        <taxon>Streptomyces</taxon>
    </lineage>
</organism>